<dbReference type="AlphaFoldDB" id="A0A069CUV5"/>
<feature type="domain" description="Thoeris protein ThsA Macro" evidence="2">
    <location>
        <begin position="76"/>
        <end position="263"/>
    </location>
</feature>
<protein>
    <recommendedName>
        <fullName evidence="2">Thoeris protein ThsA Macro domain-containing protein</fullName>
    </recommendedName>
</protein>
<keyword evidence="1" id="KW-0472">Membrane</keyword>
<dbReference type="Proteomes" id="UP000030643">
    <property type="component" value="Unassembled WGS sequence"/>
</dbReference>
<keyword evidence="1" id="KW-1133">Transmembrane helix</keyword>
<evidence type="ECO:0000313" key="4">
    <source>
        <dbReference type="Proteomes" id="UP000030643"/>
    </source>
</evidence>
<accession>A0A069CUV5</accession>
<evidence type="ECO:0000259" key="2">
    <source>
        <dbReference type="Pfam" id="PF20016"/>
    </source>
</evidence>
<keyword evidence="4" id="KW-1185">Reference proteome</keyword>
<gene>
    <name evidence="3" type="ORF">WOSG25_061480</name>
</gene>
<dbReference type="STRING" id="1329250.WOSG25_061480"/>
<keyword evidence="1" id="KW-0812">Transmembrane</keyword>
<proteinExistence type="predicted"/>
<feature type="transmembrane region" description="Helical" evidence="1">
    <location>
        <begin position="41"/>
        <end position="61"/>
    </location>
</feature>
<sequence>MKVKFLDKNLLKNISSYLIVVVGFTSGLLTFVDLTAKERFFIFKILIIGLIFVYFILLIIANRKTKITLEHDGSTIEIKQGDILSDDYKKENIIRVFNFNEFFDTKIDQELVSAKTLNGQILNKEFRDEITTLDKKIDESDHLSRNILEKDVQRIKGKTTRYSLGTIFSANKNTFFTALTHFDEENKARLLMPDYIKFLMKFWDEIDNLYDGNTVVITLFGNGRTRLDNGTKYEPQELLKIILWTFKLRKLKFEMPDKLVILLDSRTNSQIDYFHLKEDFNGL</sequence>
<feature type="transmembrane region" description="Helical" evidence="1">
    <location>
        <begin position="14"/>
        <end position="34"/>
    </location>
</feature>
<dbReference type="eggNOG" id="ENOG502Z81N">
    <property type="taxonomic scope" value="Bacteria"/>
</dbReference>
<evidence type="ECO:0000313" key="3">
    <source>
        <dbReference type="EMBL" id="GAK31018.1"/>
    </source>
</evidence>
<name>A0A069CUV5_WEIOS</name>
<dbReference type="EMBL" id="DF820489">
    <property type="protein sequence ID" value="GAK31018.1"/>
    <property type="molecule type" value="Genomic_DNA"/>
</dbReference>
<dbReference type="InterPro" id="IPR045535">
    <property type="entry name" value="ThsA_Macro"/>
</dbReference>
<dbReference type="Pfam" id="PF20016">
    <property type="entry name" value="ThsA_Macro"/>
    <property type="match status" value="1"/>
</dbReference>
<reference evidence="4" key="1">
    <citation type="journal article" date="2014" name="Genome Announc.">
        <title>Draft genome sequence of Weissella oryzae SG25T, isolated from fermented rice grains.</title>
        <authorList>
            <person name="Tanizawa Y."/>
            <person name="Fujisawa T."/>
            <person name="Mochizuki T."/>
            <person name="Kaminuma E."/>
            <person name="Suzuki Y."/>
            <person name="Nakamura Y."/>
            <person name="Tohno M."/>
        </authorList>
    </citation>
    <scope>NUCLEOTIDE SEQUENCE [LARGE SCALE GENOMIC DNA]</scope>
    <source>
        <strain evidence="4">DSM 25784 / JCM 18191 / LMG 30913 / SG25</strain>
    </source>
</reference>
<dbReference type="OrthoDB" id="2606558at2"/>
<organism evidence="3 4">
    <name type="scientific">Weissella oryzae (strain DSM 25784 / JCM 18191 / LMG 30913 / SG25)</name>
    <dbReference type="NCBI Taxonomy" id="1329250"/>
    <lineage>
        <taxon>Bacteria</taxon>
        <taxon>Bacillati</taxon>
        <taxon>Bacillota</taxon>
        <taxon>Bacilli</taxon>
        <taxon>Lactobacillales</taxon>
        <taxon>Lactobacillaceae</taxon>
        <taxon>Weissella</taxon>
    </lineage>
</organism>
<evidence type="ECO:0000256" key="1">
    <source>
        <dbReference type="SAM" id="Phobius"/>
    </source>
</evidence>
<dbReference type="RefSeq" id="WP_027699062.1">
    <property type="nucleotide sequence ID" value="NZ_DF820489.1"/>
</dbReference>